<dbReference type="Gene3D" id="3.40.50.720">
    <property type="entry name" value="NAD(P)-binding Rossmann-like Domain"/>
    <property type="match status" value="1"/>
</dbReference>
<evidence type="ECO:0000256" key="2">
    <source>
        <dbReference type="ARBA" id="ARBA00023002"/>
    </source>
</evidence>
<dbReference type="InterPro" id="IPR057326">
    <property type="entry name" value="KR_dom"/>
</dbReference>
<dbReference type="RefSeq" id="WP_145049730.1">
    <property type="nucleotide sequence ID" value="NZ_CP036433.1"/>
</dbReference>
<accession>A0A518DMU6</accession>
<dbReference type="GO" id="GO:0016616">
    <property type="term" value="F:oxidoreductase activity, acting on the CH-OH group of donors, NAD or NADP as acceptor"/>
    <property type="evidence" value="ECO:0007669"/>
    <property type="project" value="UniProtKB-ARBA"/>
</dbReference>
<dbReference type="KEGG" id="lcre:Pla8534_09430"/>
<comment type="similarity">
    <text evidence="1 3">Belongs to the short-chain dehydrogenases/reductases (SDR) family.</text>
</comment>
<evidence type="ECO:0000256" key="3">
    <source>
        <dbReference type="RuleBase" id="RU000363"/>
    </source>
</evidence>
<keyword evidence="6" id="KW-1185">Reference proteome</keyword>
<evidence type="ECO:0000256" key="1">
    <source>
        <dbReference type="ARBA" id="ARBA00006484"/>
    </source>
</evidence>
<sequence>MKLAGKTAVITGGGTGIGLSIARFFAQEGCRVALGGRRLDKLQEAATAIGGEHPPLCHELDVADRDGVNAFFDWAQTQLGGVDILVNSAGMNIATRSMATMEPEQWDQVLAVNATGAYNCMHAVLPQMRARRGGLIINISSISGLRAYELGGIAYCASKFAMAALGTGVNNEDSAAGIRVTNVYPGEVDTPILENRPTPVTAEHRARILQPEDVASVVLTIACLPPRANVPEVVVKPSAQPFV</sequence>
<name>A0A518DMU6_9BACT</name>
<evidence type="ECO:0000313" key="5">
    <source>
        <dbReference type="EMBL" id="QDU93164.1"/>
    </source>
</evidence>
<dbReference type="PANTHER" id="PTHR44196">
    <property type="entry name" value="DEHYDROGENASE/REDUCTASE SDR FAMILY MEMBER 7B"/>
    <property type="match status" value="1"/>
</dbReference>
<organism evidence="5 6">
    <name type="scientific">Lignipirellula cremea</name>
    <dbReference type="NCBI Taxonomy" id="2528010"/>
    <lineage>
        <taxon>Bacteria</taxon>
        <taxon>Pseudomonadati</taxon>
        <taxon>Planctomycetota</taxon>
        <taxon>Planctomycetia</taxon>
        <taxon>Pirellulales</taxon>
        <taxon>Pirellulaceae</taxon>
        <taxon>Lignipirellula</taxon>
    </lineage>
</organism>
<dbReference type="PRINTS" id="PR00081">
    <property type="entry name" value="GDHRDH"/>
</dbReference>
<dbReference type="Proteomes" id="UP000317648">
    <property type="component" value="Chromosome"/>
</dbReference>
<reference evidence="5 6" key="1">
    <citation type="submission" date="2019-02" db="EMBL/GenBank/DDBJ databases">
        <title>Deep-cultivation of Planctomycetes and their phenomic and genomic characterization uncovers novel biology.</title>
        <authorList>
            <person name="Wiegand S."/>
            <person name="Jogler M."/>
            <person name="Boedeker C."/>
            <person name="Pinto D."/>
            <person name="Vollmers J."/>
            <person name="Rivas-Marin E."/>
            <person name="Kohn T."/>
            <person name="Peeters S.H."/>
            <person name="Heuer A."/>
            <person name="Rast P."/>
            <person name="Oberbeckmann S."/>
            <person name="Bunk B."/>
            <person name="Jeske O."/>
            <person name="Meyerdierks A."/>
            <person name="Storesund J.E."/>
            <person name="Kallscheuer N."/>
            <person name="Luecker S."/>
            <person name="Lage O.M."/>
            <person name="Pohl T."/>
            <person name="Merkel B.J."/>
            <person name="Hornburger P."/>
            <person name="Mueller R.-W."/>
            <person name="Bruemmer F."/>
            <person name="Labrenz M."/>
            <person name="Spormann A.M."/>
            <person name="Op den Camp H."/>
            <person name="Overmann J."/>
            <person name="Amann R."/>
            <person name="Jetten M.S.M."/>
            <person name="Mascher T."/>
            <person name="Medema M.H."/>
            <person name="Devos D.P."/>
            <person name="Kaster A.-K."/>
            <person name="Ovreas L."/>
            <person name="Rohde M."/>
            <person name="Galperin M.Y."/>
            <person name="Jogler C."/>
        </authorList>
    </citation>
    <scope>NUCLEOTIDE SEQUENCE [LARGE SCALE GENOMIC DNA]</scope>
    <source>
        <strain evidence="5 6">Pla85_3_4</strain>
    </source>
</reference>
<dbReference type="PRINTS" id="PR00080">
    <property type="entry name" value="SDRFAMILY"/>
</dbReference>
<dbReference type="PANTHER" id="PTHR44196:SF1">
    <property type="entry name" value="DEHYDROGENASE_REDUCTASE SDR FAMILY MEMBER 7B"/>
    <property type="match status" value="1"/>
</dbReference>
<feature type="domain" description="Ketoreductase" evidence="4">
    <location>
        <begin position="6"/>
        <end position="178"/>
    </location>
</feature>
<protein>
    <submittedName>
        <fullName evidence="5">Putative oxidoreductase</fullName>
        <ecNumber evidence="5">1.-.-.-</ecNumber>
    </submittedName>
</protein>
<gene>
    <name evidence="5" type="ORF">Pla8534_09430</name>
</gene>
<evidence type="ECO:0000313" key="6">
    <source>
        <dbReference type="Proteomes" id="UP000317648"/>
    </source>
</evidence>
<dbReference type="InterPro" id="IPR002347">
    <property type="entry name" value="SDR_fam"/>
</dbReference>
<dbReference type="SUPFAM" id="SSF51735">
    <property type="entry name" value="NAD(P)-binding Rossmann-fold domains"/>
    <property type="match status" value="1"/>
</dbReference>
<proteinExistence type="inferred from homology"/>
<keyword evidence="2 5" id="KW-0560">Oxidoreductase</keyword>
<dbReference type="InterPro" id="IPR036291">
    <property type="entry name" value="NAD(P)-bd_dom_sf"/>
</dbReference>
<dbReference type="CDD" id="cd05233">
    <property type="entry name" value="SDR_c"/>
    <property type="match status" value="1"/>
</dbReference>
<dbReference type="AlphaFoldDB" id="A0A518DMU6"/>
<dbReference type="FunFam" id="3.40.50.720:FF:000047">
    <property type="entry name" value="NADP-dependent L-serine/L-allo-threonine dehydrogenase"/>
    <property type="match status" value="1"/>
</dbReference>
<dbReference type="OrthoDB" id="9775296at2"/>
<evidence type="ECO:0000259" key="4">
    <source>
        <dbReference type="SMART" id="SM00822"/>
    </source>
</evidence>
<dbReference type="Pfam" id="PF00106">
    <property type="entry name" value="adh_short"/>
    <property type="match status" value="1"/>
</dbReference>
<dbReference type="GO" id="GO:0016020">
    <property type="term" value="C:membrane"/>
    <property type="evidence" value="ECO:0007669"/>
    <property type="project" value="TreeGrafter"/>
</dbReference>
<dbReference type="EC" id="1.-.-.-" evidence="5"/>
<dbReference type="SMART" id="SM00822">
    <property type="entry name" value="PKS_KR"/>
    <property type="match status" value="1"/>
</dbReference>
<dbReference type="EMBL" id="CP036433">
    <property type="protein sequence ID" value="QDU93164.1"/>
    <property type="molecule type" value="Genomic_DNA"/>
</dbReference>